<name>A0A397VSZ8_9GLOM</name>
<dbReference type="AlphaFoldDB" id="A0A397VSZ8"/>
<dbReference type="OrthoDB" id="2366994at2759"/>
<accession>A0A397VSZ8</accession>
<protein>
    <submittedName>
        <fullName evidence="1">Uncharacterized protein</fullName>
    </submittedName>
</protein>
<gene>
    <name evidence="1" type="ORF">C2G38_2031504</name>
</gene>
<dbReference type="EMBL" id="QKWP01000197">
    <property type="protein sequence ID" value="RIB24882.1"/>
    <property type="molecule type" value="Genomic_DNA"/>
</dbReference>
<dbReference type="Proteomes" id="UP000266673">
    <property type="component" value="Unassembled WGS sequence"/>
</dbReference>
<evidence type="ECO:0000313" key="1">
    <source>
        <dbReference type="EMBL" id="RIB24882.1"/>
    </source>
</evidence>
<reference evidence="1 2" key="1">
    <citation type="submission" date="2018-06" db="EMBL/GenBank/DDBJ databases">
        <title>Comparative genomics reveals the genomic features of Rhizophagus irregularis, R. cerebriforme, R. diaphanum and Gigaspora rosea, and their symbiotic lifestyle signature.</title>
        <authorList>
            <person name="Morin E."/>
            <person name="San Clemente H."/>
            <person name="Chen E.C.H."/>
            <person name="De La Providencia I."/>
            <person name="Hainaut M."/>
            <person name="Kuo A."/>
            <person name="Kohler A."/>
            <person name="Murat C."/>
            <person name="Tang N."/>
            <person name="Roy S."/>
            <person name="Loubradou J."/>
            <person name="Henrissat B."/>
            <person name="Grigoriev I.V."/>
            <person name="Corradi N."/>
            <person name="Roux C."/>
            <person name="Martin F.M."/>
        </authorList>
    </citation>
    <scope>NUCLEOTIDE SEQUENCE [LARGE SCALE GENOMIC DNA]</scope>
    <source>
        <strain evidence="1 2">DAOM 194757</strain>
    </source>
</reference>
<evidence type="ECO:0000313" key="2">
    <source>
        <dbReference type="Proteomes" id="UP000266673"/>
    </source>
</evidence>
<sequence>MAASVEPSGRPLKLGTKSARVASCILIHVTNITSIQLNKELRQGLSCKMQKQKPYNISLILTIERVNSQESNNLNEPDDLIELDAKDNSDMESDSWEDQLCEWEQMLVDEETAILEDEEVEREDNEYNMSSNLLSNHTHPAIDHMAKWNLRNLFGPLFLKPKYMNIDE</sequence>
<organism evidence="1 2">
    <name type="scientific">Gigaspora rosea</name>
    <dbReference type="NCBI Taxonomy" id="44941"/>
    <lineage>
        <taxon>Eukaryota</taxon>
        <taxon>Fungi</taxon>
        <taxon>Fungi incertae sedis</taxon>
        <taxon>Mucoromycota</taxon>
        <taxon>Glomeromycotina</taxon>
        <taxon>Glomeromycetes</taxon>
        <taxon>Diversisporales</taxon>
        <taxon>Gigasporaceae</taxon>
        <taxon>Gigaspora</taxon>
    </lineage>
</organism>
<keyword evidence="2" id="KW-1185">Reference proteome</keyword>
<proteinExistence type="predicted"/>
<dbReference type="STRING" id="44941.A0A397VSZ8"/>
<comment type="caution">
    <text evidence="1">The sequence shown here is derived from an EMBL/GenBank/DDBJ whole genome shotgun (WGS) entry which is preliminary data.</text>
</comment>